<proteinExistence type="inferred from homology"/>
<dbReference type="SUPFAM" id="SSF50129">
    <property type="entry name" value="GroES-like"/>
    <property type="match status" value="1"/>
</dbReference>
<name>A0A132PKW8_9MYCO</name>
<dbReference type="PANTHER" id="PTHR43401">
    <property type="entry name" value="L-THREONINE 3-DEHYDROGENASE"/>
    <property type="match status" value="1"/>
</dbReference>
<dbReference type="Pfam" id="PF08240">
    <property type="entry name" value="ADH_N"/>
    <property type="match status" value="1"/>
</dbReference>
<dbReference type="Proteomes" id="UP000070612">
    <property type="component" value="Unassembled WGS sequence"/>
</dbReference>
<protein>
    <recommendedName>
        <fullName evidence="10">Alcohol dehydrogenase</fullName>
    </recommendedName>
</protein>
<dbReference type="InterPro" id="IPR013149">
    <property type="entry name" value="ADH-like_C"/>
</dbReference>
<dbReference type="PATRIC" id="fig|59750.3.peg.664"/>
<dbReference type="GO" id="GO:0008270">
    <property type="term" value="F:zinc ion binding"/>
    <property type="evidence" value="ECO:0007669"/>
    <property type="project" value="InterPro"/>
</dbReference>
<dbReference type="InterPro" id="IPR002328">
    <property type="entry name" value="ADH_Zn_CS"/>
</dbReference>
<keyword evidence="4" id="KW-0560">Oxidoreductase</keyword>
<evidence type="ECO:0000259" key="6">
    <source>
        <dbReference type="Pfam" id="PF00107"/>
    </source>
</evidence>
<gene>
    <name evidence="8" type="ORF">AFM11_16575</name>
</gene>
<dbReference type="PANTHER" id="PTHR43401:SF2">
    <property type="entry name" value="L-THREONINE 3-DEHYDROGENASE"/>
    <property type="match status" value="1"/>
</dbReference>
<dbReference type="InterPro" id="IPR011032">
    <property type="entry name" value="GroES-like_sf"/>
</dbReference>
<sequence>MAGTSRVAVLYGPGDLRIEELALPALGADDGLLRVEATGVCGTDVAAYYGVNPYYELPCVLGHELVGRVVEIGHQASERWGVQQGDRIVVEEYLPCGTCRSCLAGAYQMCRVYRYGGKSIHAGSGLYGGYADYMYLHPQALVHKVAEDVDADLLQLYIPISNGLDWMSRIGALPIGGTAVIVGPGPHGLACVIGAVEAGADKVIVVGQDTDAHRLSVATQLGATHTVTGDTDDVVASVSEITGGLLADTVVNAADSSAALETALAVAGDRGTLVQVGLPKSGGGSAEPVLAALNSKVLTIRGVRGRPSSAVPPTLRLIESGKYPLHLLCTGQFTIEQTEEALTTNGRVPEAIRSSVIPALG</sequence>
<evidence type="ECO:0000313" key="8">
    <source>
        <dbReference type="EMBL" id="KWX22989.1"/>
    </source>
</evidence>
<feature type="domain" description="Alcohol dehydrogenase-like C-terminal" evidence="6">
    <location>
        <begin position="188"/>
        <end position="319"/>
    </location>
</feature>
<evidence type="ECO:0000256" key="5">
    <source>
        <dbReference type="RuleBase" id="RU361277"/>
    </source>
</evidence>
<accession>A0A132PKW8</accession>
<organism evidence="8 9">
    <name type="scientific">Mycolicibacterium wolinskyi</name>
    <dbReference type="NCBI Taxonomy" id="59750"/>
    <lineage>
        <taxon>Bacteria</taxon>
        <taxon>Bacillati</taxon>
        <taxon>Actinomycetota</taxon>
        <taxon>Actinomycetes</taxon>
        <taxon>Mycobacteriales</taxon>
        <taxon>Mycobacteriaceae</taxon>
        <taxon>Mycolicibacterium</taxon>
    </lineage>
</organism>
<dbReference type="Gene3D" id="3.40.50.720">
    <property type="entry name" value="NAD(P)-binding Rossmann-like Domain"/>
    <property type="match status" value="1"/>
</dbReference>
<dbReference type="EMBL" id="LGTW01000010">
    <property type="protein sequence ID" value="KWX22989.1"/>
    <property type="molecule type" value="Genomic_DNA"/>
</dbReference>
<keyword evidence="3 5" id="KW-0862">Zinc</keyword>
<dbReference type="PROSITE" id="PS00059">
    <property type="entry name" value="ADH_ZINC"/>
    <property type="match status" value="1"/>
</dbReference>
<comment type="cofactor">
    <cofactor evidence="1 5">
        <name>Zn(2+)</name>
        <dbReference type="ChEBI" id="CHEBI:29105"/>
    </cofactor>
</comment>
<dbReference type="InterPro" id="IPR050129">
    <property type="entry name" value="Zn_alcohol_dh"/>
</dbReference>
<keyword evidence="9" id="KW-1185">Reference proteome</keyword>
<dbReference type="SUPFAM" id="SSF51735">
    <property type="entry name" value="NAD(P)-binding Rossmann-fold domains"/>
    <property type="match status" value="1"/>
</dbReference>
<feature type="domain" description="Alcohol dehydrogenase-like N-terminal" evidence="7">
    <location>
        <begin position="28"/>
        <end position="143"/>
    </location>
</feature>
<dbReference type="AlphaFoldDB" id="A0A132PKW8"/>
<dbReference type="RefSeq" id="WP_067850673.1">
    <property type="nucleotide sequence ID" value="NZ_LGTW01000010.1"/>
</dbReference>
<evidence type="ECO:0000256" key="1">
    <source>
        <dbReference type="ARBA" id="ARBA00001947"/>
    </source>
</evidence>
<keyword evidence="2 5" id="KW-0479">Metal-binding</keyword>
<comment type="similarity">
    <text evidence="5">Belongs to the zinc-containing alcohol dehydrogenase family.</text>
</comment>
<evidence type="ECO:0008006" key="10">
    <source>
        <dbReference type="Google" id="ProtNLM"/>
    </source>
</evidence>
<dbReference type="GO" id="GO:0016491">
    <property type="term" value="F:oxidoreductase activity"/>
    <property type="evidence" value="ECO:0007669"/>
    <property type="project" value="UniProtKB-KW"/>
</dbReference>
<dbReference type="Pfam" id="PF00107">
    <property type="entry name" value="ADH_zinc_N"/>
    <property type="match status" value="1"/>
</dbReference>
<comment type="caution">
    <text evidence="8">The sequence shown here is derived from an EMBL/GenBank/DDBJ whole genome shotgun (WGS) entry which is preliminary data.</text>
</comment>
<evidence type="ECO:0000256" key="4">
    <source>
        <dbReference type="ARBA" id="ARBA00023002"/>
    </source>
</evidence>
<dbReference type="InterPro" id="IPR036291">
    <property type="entry name" value="NAD(P)-bd_dom_sf"/>
</dbReference>
<evidence type="ECO:0000259" key="7">
    <source>
        <dbReference type="Pfam" id="PF08240"/>
    </source>
</evidence>
<evidence type="ECO:0000313" key="9">
    <source>
        <dbReference type="Proteomes" id="UP000070612"/>
    </source>
</evidence>
<dbReference type="InterPro" id="IPR013154">
    <property type="entry name" value="ADH-like_N"/>
</dbReference>
<reference evidence="8 9" key="1">
    <citation type="submission" date="2015-07" db="EMBL/GenBank/DDBJ databases">
        <title>A draft genome sequence of Mycobacterium wolinskyi.</title>
        <authorList>
            <person name="de Man T.J."/>
            <person name="Perry K.A."/>
            <person name="Coulliette A.D."/>
            <person name="Jensen B."/>
            <person name="Toney N.C."/>
            <person name="Limbago B.M."/>
            <person name="Noble-Wang J."/>
        </authorList>
    </citation>
    <scope>NUCLEOTIDE SEQUENCE [LARGE SCALE GENOMIC DNA]</scope>
    <source>
        <strain evidence="8 9">CDC_01</strain>
    </source>
</reference>
<dbReference type="Gene3D" id="3.90.180.10">
    <property type="entry name" value="Medium-chain alcohol dehydrogenases, catalytic domain"/>
    <property type="match status" value="1"/>
</dbReference>
<evidence type="ECO:0000256" key="3">
    <source>
        <dbReference type="ARBA" id="ARBA00022833"/>
    </source>
</evidence>
<evidence type="ECO:0000256" key="2">
    <source>
        <dbReference type="ARBA" id="ARBA00022723"/>
    </source>
</evidence>